<feature type="domain" description="Methyltransferase" evidence="2">
    <location>
        <begin position="47"/>
        <end position="144"/>
    </location>
</feature>
<proteinExistence type="predicted"/>
<protein>
    <submittedName>
        <fullName evidence="3">Class I SAM-dependent methyltransferase</fullName>
        <ecNumber evidence="3">2.1.1.-</ecNumber>
    </submittedName>
</protein>
<organism evidence="3 4">
    <name type="scientific">Sporosarcina aquimarina</name>
    <dbReference type="NCBI Taxonomy" id="114975"/>
    <lineage>
        <taxon>Bacteria</taxon>
        <taxon>Bacillati</taxon>
        <taxon>Bacillota</taxon>
        <taxon>Bacilli</taxon>
        <taxon>Bacillales</taxon>
        <taxon>Caryophanaceae</taxon>
        <taxon>Sporosarcina</taxon>
    </lineage>
</organism>
<dbReference type="Gene3D" id="3.40.50.150">
    <property type="entry name" value="Vaccinia Virus protein VP39"/>
    <property type="match status" value="1"/>
</dbReference>
<dbReference type="Proteomes" id="UP001280629">
    <property type="component" value="Unassembled WGS sequence"/>
</dbReference>
<accession>A0ABU4G443</accession>
<dbReference type="PANTHER" id="PTHR43861">
    <property type="entry name" value="TRANS-ACONITATE 2-METHYLTRANSFERASE-RELATED"/>
    <property type="match status" value="1"/>
</dbReference>
<dbReference type="EMBL" id="JAUBDH010000010">
    <property type="protein sequence ID" value="MDW0111083.1"/>
    <property type="molecule type" value="Genomic_DNA"/>
</dbReference>
<keyword evidence="3" id="KW-0489">Methyltransferase</keyword>
<keyword evidence="4" id="KW-1185">Reference proteome</keyword>
<dbReference type="Pfam" id="PF13649">
    <property type="entry name" value="Methyltransf_25"/>
    <property type="match status" value="1"/>
</dbReference>
<comment type="caution">
    <text evidence="3">The sequence shown here is derived from an EMBL/GenBank/DDBJ whole genome shotgun (WGS) entry which is preliminary data.</text>
</comment>
<evidence type="ECO:0000313" key="3">
    <source>
        <dbReference type="EMBL" id="MDW0111083.1"/>
    </source>
</evidence>
<dbReference type="InterPro" id="IPR041698">
    <property type="entry name" value="Methyltransf_25"/>
</dbReference>
<evidence type="ECO:0000313" key="4">
    <source>
        <dbReference type="Proteomes" id="UP001280629"/>
    </source>
</evidence>
<dbReference type="GO" id="GO:0008168">
    <property type="term" value="F:methyltransferase activity"/>
    <property type="evidence" value="ECO:0007669"/>
    <property type="project" value="UniProtKB-KW"/>
</dbReference>
<evidence type="ECO:0000256" key="1">
    <source>
        <dbReference type="ARBA" id="ARBA00022679"/>
    </source>
</evidence>
<name>A0ABU4G443_9BACL</name>
<dbReference type="EC" id="2.1.1.-" evidence="3"/>
<dbReference type="SUPFAM" id="SSF53335">
    <property type="entry name" value="S-adenosyl-L-methionine-dependent methyltransferases"/>
    <property type="match status" value="1"/>
</dbReference>
<dbReference type="GO" id="GO:0032259">
    <property type="term" value="P:methylation"/>
    <property type="evidence" value="ECO:0007669"/>
    <property type="project" value="UniProtKB-KW"/>
</dbReference>
<evidence type="ECO:0000259" key="2">
    <source>
        <dbReference type="Pfam" id="PF13649"/>
    </source>
</evidence>
<gene>
    <name evidence="3" type="ORF">QT716_13740</name>
</gene>
<dbReference type="RefSeq" id="WP_317936679.1">
    <property type="nucleotide sequence ID" value="NZ_JAUBDH010000010.1"/>
</dbReference>
<dbReference type="InterPro" id="IPR029063">
    <property type="entry name" value="SAM-dependent_MTases_sf"/>
</dbReference>
<dbReference type="CDD" id="cd02440">
    <property type="entry name" value="AdoMet_MTases"/>
    <property type="match status" value="1"/>
</dbReference>
<keyword evidence="1 3" id="KW-0808">Transferase</keyword>
<reference evidence="3 4" key="1">
    <citation type="submission" date="2023-06" db="EMBL/GenBank/DDBJ databases">
        <title>Sporosarcina sp. nov., isolated from Korean traditional fermented seafood 'Jeotgal'.</title>
        <authorList>
            <person name="Yang A.-I."/>
            <person name="Shin N.-R."/>
        </authorList>
    </citation>
    <scope>NUCLEOTIDE SEQUENCE [LARGE SCALE GENOMIC DNA]</scope>
    <source>
        <strain evidence="3 4">KCTC3840</strain>
    </source>
</reference>
<sequence length="230" mass="25996">MAEELTFNQDTATEYDRGIRRTLPTYDGLVRLTTTALRMETDENANVLVIGAGGGNELVEFSKLNPEWTFTAADPSEPMLAEARAKVEAQIESERVKFVAGSARDVPSDHQFDAASCLLVLHFIEDEEAKVELLWEIRKRLKPGAPFVLASMVGDREDPSFEELFKLWRHSWVDRSSLSEAQVLEMEKIVRALSFVPLGTIVELLREAGFVRITQFFQTTFFSAWMCVAE</sequence>